<accession>A0A3N4Z7B5</accession>
<feature type="transmembrane region" description="Helical" evidence="1">
    <location>
        <begin position="34"/>
        <end position="55"/>
    </location>
</feature>
<organism evidence="2 3">
    <name type="scientific">Georgenia muralis</name>
    <dbReference type="NCBI Taxonomy" id="154117"/>
    <lineage>
        <taxon>Bacteria</taxon>
        <taxon>Bacillati</taxon>
        <taxon>Actinomycetota</taxon>
        <taxon>Actinomycetes</taxon>
        <taxon>Micrococcales</taxon>
        <taxon>Bogoriellaceae</taxon>
        <taxon>Georgenia</taxon>
    </lineage>
</organism>
<keyword evidence="3" id="KW-1185">Reference proteome</keyword>
<keyword evidence="1" id="KW-1133">Transmembrane helix</keyword>
<comment type="caution">
    <text evidence="2">The sequence shown here is derived from an EMBL/GenBank/DDBJ whole genome shotgun (WGS) entry which is preliminary data.</text>
</comment>
<dbReference type="RefSeq" id="WP_123917799.1">
    <property type="nucleotide sequence ID" value="NZ_RKRA01000001.1"/>
</dbReference>
<reference evidence="2 3" key="1">
    <citation type="submission" date="2018-11" db="EMBL/GenBank/DDBJ databases">
        <title>Sequencing the genomes of 1000 actinobacteria strains.</title>
        <authorList>
            <person name="Klenk H.-P."/>
        </authorList>
    </citation>
    <scope>NUCLEOTIDE SEQUENCE [LARGE SCALE GENOMIC DNA]</scope>
    <source>
        <strain evidence="2 3">DSM 14418</strain>
    </source>
</reference>
<dbReference type="AlphaFoldDB" id="A0A3N4Z7B5"/>
<keyword evidence="1" id="KW-0472">Membrane</keyword>
<dbReference type="Proteomes" id="UP000280726">
    <property type="component" value="Unassembled WGS sequence"/>
</dbReference>
<keyword evidence="1" id="KW-0812">Transmembrane</keyword>
<dbReference type="OrthoDB" id="5148572at2"/>
<name>A0A3N4Z7B5_9MICO</name>
<evidence type="ECO:0000256" key="1">
    <source>
        <dbReference type="SAM" id="Phobius"/>
    </source>
</evidence>
<proteinExistence type="predicted"/>
<sequence>MSAVPVRAQTAPRPQHSWRPRLEVVASPVPARSVVPFLLLCAAVLGAALLGALLLNTQMAATAYEIHDQQVALNRLDEAEASLRAQVEQAGSPAELQRRADGLGMVPAEGMRFVQLADGRLLGLPEEGAP</sequence>
<evidence type="ECO:0000313" key="2">
    <source>
        <dbReference type="EMBL" id="RPF27914.1"/>
    </source>
</evidence>
<protein>
    <recommendedName>
        <fullName evidence="4">Cell division protein FtsL</fullName>
    </recommendedName>
</protein>
<evidence type="ECO:0008006" key="4">
    <source>
        <dbReference type="Google" id="ProtNLM"/>
    </source>
</evidence>
<evidence type="ECO:0000313" key="3">
    <source>
        <dbReference type="Proteomes" id="UP000280726"/>
    </source>
</evidence>
<dbReference type="EMBL" id="RKRA01000001">
    <property type="protein sequence ID" value="RPF27914.1"/>
    <property type="molecule type" value="Genomic_DNA"/>
</dbReference>
<gene>
    <name evidence="2" type="ORF">EDD32_2417</name>
</gene>